<keyword evidence="8" id="KW-1185">Reference proteome</keyword>
<evidence type="ECO:0000313" key="7">
    <source>
        <dbReference type="EMBL" id="KAK5604417.1"/>
    </source>
</evidence>
<sequence length="153" mass="17286">MKIQSSFLFLALMSTIEPCQSDDNGPFEKFKNQHIVDETNINDMNDMNQGCDHIIKIRNILYPDRKCKDKNTFIIGLIKDVISVCKGKKDTNGVITSVSDFATVLCERIDKKNVNPPCKYTSQKKKQKIRIACVNGLPVHLEGPEKLSNNQGK</sequence>
<proteinExistence type="inferred from homology"/>
<keyword evidence="4 5" id="KW-0378">Hydrolase</keyword>
<dbReference type="PANTHER" id="PTHR11437">
    <property type="entry name" value="RIBONUCLEASE"/>
    <property type="match status" value="1"/>
</dbReference>
<dbReference type="GO" id="GO:0004519">
    <property type="term" value="F:endonuclease activity"/>
    <property type="evidence" value="ECO:0007669"/>
    <property type="project" value="UniProtKB-KW"/>
</dbReference>
<evidence type="ECO:0000256" key="2">
    <source>
        <dbReference type="ARBA" id="ARBA00022722"/>
    </source>
</evidence>
<gene>
    <name evidence="7" type="ORF">CRENBAI_017714</name>
</gene>
<evidence type="ECO:0000313" key="8">
    <source>
        <dbReference type="Proteomes" id="UP001311232"/>
    </source>
</evidence>
<keyword evidence="2 5" id="KW-0540">Nuclease</keyword>
<keyword evidence="5" id="KW-0732">Signal</keyword>
<dbReference type="InterPro" id="IPR036816">
    <property type="entry name" value="RNaseA-like_dom_sf"/>
</dbReference>
<accession>A0AAV9R7G3</accession>
<dbReference type="Proteomes" id="UP001311232">
    <property type="component" value="Unassembled WGS sequence"/>
</dbReference>
<evidence type="ECO:0000256" key="3">
    <source>
        <dbReference type="ARBA" id="ARBA00022759"/>
    </source>
</evidence>
<evidence type="ECO:0000259" key="6">
    <source>
        <dbReference type="SMART" id="SM00092"/>
    </source>
</evidence>
<dbReference type="Pfam" id="PF00074">
    <property type="entry name" value="RnaseA"/>
    <property type="match status" value="1"/>
</dbReference>
<dbReference type="SMART" id="SM00092">
    <property type="entry name" value="RNAse_Pc"/>
    <property type="match status" value="1"/>
</dbReference>
<evidence type="ECO:0000256" key="1">
    <source>
        <dbReference type="ARBA" id="ARBA00005600"/>
    </source>
</evidence>
<dbReference type="GO" id="GO:0004540">
    <property type="term" value="F:RNA nuclease activity"/>
    <property type="evidence" value="ECO:0007669"/>
    <property type="project" value="TreeGrafter"/>
</dbReference>
<organism evidence="7 8">
    <name type="scientific">Crenichthys baileyi</name>
    <name type="common">White River springfish</name>
    <dbReference type="NCBI Taxonomy" id="28760"/>
    <lineage>
        <taxon>Eukaryota</taxon>
        <taxon>Metazoa</taxon>
        <taxon>Chordata</taxon>
        <taxon>Craniata</taxon>
        <taxon>Vertebrata</taxon>
        <taxon>Euteleostomi</taxon>
        <taxon>Actinopterygii</taxon>
        <taxon>Neopterygii</taxon>
        <taxon>Teleostei</taxon>
        <taxon>Neoteleostei</taxon>
        <taxon>Acanthomorphata</taxon>
        <taxon>Ovalentaria</taxon>
        <taxon>Atherinomorphae</taxon>
        <taxon>Cyprinodontiformes</taxon>
        <taxon>Goodeidae</taxon>
        <taxon>Crenichthys</taxon>
    </lineage>
</organism>
<dbReference type="AlphaFoldDB" id="A0AAV9R7G3"/>
<comment type="similarity">
    <text evidence="1 5">Belongs to the pancreatic ribonuclease family.</text>
</comment>
<dbReference type="Gene3D" id="3.10.130.10">
    <property type="entry name" value="Ribonuclease A-like domain"/>
    <property type="match status" value="1"/>
</dbReference>
<comment type="caution">
    <text evidence="7">The sequence shown here is derived from an EMBL/GenBank/DDBJ whole genome shotgun (WGS) entry which is preliminary data.</text>
</comment>
<reference evidence="7 8" key="1">
    <citation type="submission" date="2021-06" db="EMBL/GenBank/DDBJ databases">
        <authorList>
            <person name="Palmer J.M."/>
        </authorList>
    </citation>
    <scope>NUCLEOTIDE SEQUENCE [LARGE SCALE GENOMIC DNA]</scope>
    <source>
        <strain evidence="7 8">MEX-2019</strain>
        <tissue evidence="7">Muscle</tissue>
    </source>
</reference>
<keyword evidence="3 5" id="KW-0255">Endonuclease</keyword>
<evidence type="ECO:0000256" key="5">
    <source>
        <dbReference type="RuleBase" id="RU000651"/>
    </source>
</evidence>
<protein>
    <recommendedName>
        <fullName evidence="6">Ribonuclease A-domain domain-containing protein</fullName>
    </recommendedName>
</protein>
<feature type="chain" id="PRO_5043091071" description="Ribonuclease A-domain domain-containing protein" evidence="5">
    <location>
        <begin position="22"/>
        <end position="153"/>
    </location>
</feature>
<feature type="signal peptide" evidence="5">
    <location>
        <begin position="1"/>
        <end position="21"/>
    </location>
</feature>
<dbReference type="InterPro" id="IPR023412">
    <property type="entry name" value="RNaseA_domain"/>
</dbReference>
<dbReference type="GO" id="GO:0016787">
    <property type="term" value="F:hydrolase activity"/>
    <property type="evidence" value="ECO:0007669"/>
    <property type="project" value="UniProtKB-KW"/>
</dbReference>
<dbReference type="GO" id="GO:0003676">
    <property type="term" value="F:nucleic acid binding"/>
    <property type="evidence" value="ECO:0007669"/>
    <property type="project" value="InterPro"/>
</dbReference>
<dbReference type="InterPro" id="IPR001427">
    <property type="entry name" value="RNaseA"/>
</dbReference>
<dbReference type="SUPFAM" id="SSF54076">
    <property type="entry name" value="RNase A-like"/>
    <property type="match status" value="1"/>
</dbReference>
<name>A0AAV9R7G3_9TELE</name>
<evidence type="ECO:0000256" key="4">
    <source>
        <dbReference type="ARBA" id="ARBA00022801"/>
    </source>
</evidence>
<dbReference type="PROSITE" id="PS00127">
    <property type="entry name" value="RNASE_PANCREATIC"/>
    <property type="match status" value="1"/>
</dbReference>
<dbReference type="EMBL" id="JAHHUM010002346">
    <property type="protein sequence ID" value="KAK5604417.1"/>
    <property type="molecule type" value="Genomic_DNA"/>
</dbReference>
<feature type="domain" description="Ribonuclease A-domain" evidence="6">
    <location>
        <begin position="23"/>
        <end position="145"/>
    </location>
</feature>
<dbReference type="GO" id="GO:0050830">
    <property type="term" value="P:defense response to Gram-positive bacterium"/>
    <property type="evidence" value="ECO:0007669"/>
    <property type="project" value="TreeGrafter"/>
</dbReference>
<dbReference type="InterPro" id="IPR023411">
    <property type="entry name" value="RNaseA_AS"/>
</dbReference>